<comment type="caution">
    <text evidence="7">The sequence shown here is derived from an EMBL/GenBank/DDBJ whole genome shotgun (WGS) entry which is preliminary data.</text>
</comment>
<dbReference type="SUPFAM" id="SSF88946">
    <property type="entry name" value="Sigma2 domain of RNA polymerase sigma factors"/>
    <property type="match status" value="1"/>
</dbReference>
<evidence type="ECO:0000259" key="6">
    <source>
        <dbReference type="Pfam" id="PF08281"/>
    </source>
</evidence>
<keyword evidence="2" id="KW-0805">Transcription regulation</keyword>
<name>A0A368ZH51_9FLAO</name>
<evidence type="ECO:0000256" key="4">
    <source>
        <dbReference type="ARBA" id="ARBA00023163"/>
    </source>
</evidence>
<dbReference type="InterPro" id="IPR039425">
    <property type="entry name" value="RNA_pol_sigma-70-like"/>
</dbReference>
<dbReference type="Pfam" id="PF04542">
    <property type="entry name" value="Sigma70_r2"/>
    <property type="match status" value="1"/>
</dbReference>
<feature type="domain" description="RNA polymerase sigma-70 region 2" evidence="5">
    <location>
        <begin position="29"/>
        <end position="95"/>
    </location>
</feature>
<dbReference type="Gene3D" id="1.10.10.10">
    <property type="entry name" value="Winged helix-like DNA-binding domain superfamily/Winged helix DNA-binding domain"/>
    <property type="match status" value="1"/>
</dbReference>
<evidence type="ECO:0000256" key="2">
    <source>
        <dbReference type="ARBA" id="ARBA00023015"/>
    </source>
</evidence>
<dbReference type="InterPro" id="IPR013249">
    <property type="entry name" value="RNA_pol_sigma70_r4_t2"/>
</dbReference>
<dbReference type="NCBIfam" id="TIGR02937">
    <property type="entry name" value="sigma70-ECF"/>
    <property type="match status" value="1"/>
</dbReference>
<evidence type="ECO:0000313" key="8">
    <source>
        <dbReference type="Proteomes" id="UP000253436"/>
    </source>
</evidence>
<dbReference type="Pfam" id="PF08281">
    <property type="entry name" value="Sigma70_r4_2"/>
    <property type="match status" value="1"/>
</dbReference>
<dbReference type="PANTHER" id="PTHR43133:SF46">
    <property type="entry name" value="RNA POLYMERASE SIGMA-70 FACTOR ECF SUBFAMILY"/>
    <property type="match status" value="1"/>
</dbReference>
<dbReference type="GO" id="GO:0003677">
    <property type="term" value="F:DNA binding"/>
    <property type="evidence" value="ECO:0007669"/>
    <property type="project" value="InterPro"/>
</dbReference>
<dbReference type="PANTHER" id="PTHR43133">
    <property type="entry name" value="RNA POLYMERASE ECF-TYPE SIGMA FACTO"/>
    <property type="match status" value="1"/>
</dbReference>
<sequence>MSKLVSINQDVSELVRLAQESNQKAQLALYDTFSGKMLGICRQYIKDLQFAEDVMITAFYKAFQNISKYEPYGSFEGWLRRIMVRECISYLRIQKNKFNGVEISDYYFRQSAPTTDYSTSELIQMAIDQLPIGCKTIFNLYVIEGYKHREIAELLNVSIGTSKSQLAHAKKLLKDSLSQLNLKDNGTR</sequence>
<dbReference type="InterPro" id="IPR014284">
    <property type="entry name" value="RNA_pol_sigma-70_dom"/>
</dbReference>
<keyword evidence="3" id="KW-0731">Sigma factor</keyword>
<reference evidence="7 8" key="1">
    <citation type="submission" date="2018-07" db="EMBL/GenBank/DDBJ databases">
        <title>Genomic Encyclopedia of Type Strains, Phase III (KMG-III): the genomes of soil and plant-associated and newly described type strains.</title>
        <authorList>
            <person name="Whitman W."/>
        </authorList>
    </citation>
    <scope>NUCLEOTIDE SEQUENCE [LARGE SCALE GENOMIC DNA]</scope>
    <source>
        <strain evidence="7 8">CECT 7958</strain>
    </source>
</reference>
<dbReference type="GO" id="GO:0006352">
    <property type="term" value="P:DNA-templated transcription initiation"/>
    <property type="evidence" value="ECO:0007669"/>
    <property type="project" value="InterPro"/>
</dbReference>
<dbReference type="GO" id="GO:0016987">
    <property type="term" value="F:sigma factor activity"/>
    <property type="evidence" value="ECO:0007669"/>
    <property type="project" value="UniProtKB-KW"/>
</dbReference>
<dbReference type="CDD" id="cd06171">
    <property type="entry name" value="Sigma70_r4"/>
    <property type="match status" value="1"/>
</dbReference>
<gene>
    <name evidence="7" type="ORF">DFQ08_102819</name>
</gene>
<feature type="domain" description="RNA polymerase sigma factor 70 region 4 type 2" evidence="6">
    <location>
        <begin position="121"/>
        <end position="173"/>
    </location>
</feature>
<dbReference type="InterPro" id="IPR013324">
    <property type="entry name" value="RNA_pol_sigma_r3/r4-like"/>
</dbReference>
<keyword evidence="4" id="KW-0804">Transcription</keyword>
<keyword evidence="8" id="KW-1185">Reference proteome</keyword>
<evidence type="ECO:0000256" key="1">
    <source>
        <dbReference type="ARBA" id="ARBA00010641"/>
    </source>
</evidence>
<dbReference type="SUPFAM" id="SSF88659">
    <property type="entry name" value="Sigma3 and sigma4 domains of RNA polymerase sigma factors"/>
    <property type="match status" value="1"/>
</dbReference>
<accession>A0A368ZH51</accession>
<dbReference type="RefSeq" id="WP_114309611.1">
    <property type="nucleotide sequence ID" value="NZ_QPJO01000002.1"/>
</dbReference>
<comment type="similarity">
    <text evidence="1">Belongs to the sigma-70 factor family. ECF subfamily.</text>
</comment>
<dbReference type="EMBL" id="QPJO01000002">
    <property type="protein sequence ID" value="RCW92783.1"/>
    <property type="molecule type" value="Genomic_DNA"/>
</dbReference>
<dbReference type="InterPro" id="IPR013325">
    <property type="entry name" value="RNA_pol_sigma_r2"/>
</dbReference>
<protein>
    <submittedName>
        <fullName evidence="7">RNA polymerase sigma-70 factor (ECF subfamily)</fullName>
    </submittedName>
</protein>
<dbReference type="Gene3D" id="1.10.1740.10">
    <property type="match status" value="1"/>
</dbReference>
<dbReference type="Proteomes" id="UP000253436">
    <property type="component" value="Unassembled WGS sequence"/>
</dbReference>
<dbReference type="AlphaFoldDB" id="A0A368ZH51"/>
<dbReference type="OrthoDB" id="1056775at2"/>
<dbReference type="InterPro" id="IPR036388">
    <property type="entry name" value="WH-like_DNA-bd_sf"/>
</dbReference>
<evidence type="ECO:0000256" key="3">
    <source>
        <dbReference type="ARBA" id="ARBA00023082"/>
    </source>
</evidence>
<dbReference type="InterPro" id="IPR007627">
    <property type="entry name" value="RNA_pol_sigma70_r2"/>
</dbReference>
<evidence type="ECO:0000259" key="5">
    <source>
        <dbReference type="Pfam" id="PF04542"/>
    </source>
</evidence>
<proteinExistence type="inferred from homology"/>
<organism evidence="7 8">
    <name type="scientific">Winogradskyella arenosi</name>
    <dbReference type="NCBI Taxonomy" id="533325"/>
    <lineage>
        <taxon>Bacteria</taxon>
        <taxon>Pseudomonadati</taxon>
        <taxon>Bacteroidota</taxon>
        <taxon>Flavobacteriia</taxon>
        <taxon>Flavobacteriales</taxon>
        <taxon>Flavobacteriaceae</taxon>
        <taxon>Winogradskyella</taxon>
    </lineage>
</organism>
<evidence type="ECO:0000313" key="7">
    <source>
        <dbReference type="EMBL" id="RCW92783.1"/>
    </source>
</evidence>